<evidence type="ECO:0000256" key="1">
    <source>
        <dbReference type="SAM" id="Phobius"/>
    </source>
</evidence>
<comment type="caution">
    <text evidence="2">The sequence shown here is derived from an EMBL/GenBank/DDBJ whole genome shotgun (WGS) entry which is preliminary data.</text>
</comment>
<feature type="transmembrane region" description="Helical" evidence="1">
    <location>
        <begin position="35"/>
        <end position="55"/>
    </location>
</feature>
<keyword evidence="3" id="KW-1185">Reference proteome</keyword>
<evidence type="ECO:0000313" key="2">
    <source>
        <dbReference type="EMBL" id="MFB5738120.1"/>
    </source>
</evidence>
<reference evidence="2 3" key="1">
    <citation type="submission" date="2024-09" db="EMBL/GenBank/DDBJ databases">
        <title>Taxonomic and Genotyping Characterization of Leptospira Strains isolated from Multiple Sources in Colombia highlights the importance of intermediate species.</title>
        <authorList>
            <person name="Torres Higuera L."/>
            <person name="Rojas Tapias D."/>
            <person name="Jimenez Velasquez S."/>
            <person name="Renjifo Ibanez C."/>
        </authorList>
    </citation>
    <scope>NUCLEOTIDE SEQUENCE [LARGE SCALE GENOMIC DNA]</scope>
    <source>
        <strain evidence="2 3">Lep080</strain>
    </source>
</reference>
<keyword evidence="1" id="KW-1133">Transmembrane helix</keyword>
<name>A0ABV5BSE2_9LEPT</name>
<feature type="transmembrane region" description="Helical" evidence="1">
    <location>
        <begin position="12"/>
        <end position="29"/>
    </location>
</feature>
<feature type="transmembrane region" description="Helical" evidence="1">
    <location>
        <begin position="62"/>
        <end position="83"/>
    </location>
</feature>
<keyword evidence="1" id="KW-0472">Membrane</keyword>
<accession>A0ABV5BSE2</accession>
<organism evidence="2 3">
    <name type="scientific">Leptospira wolffii</name>
    <dbReference type="NCBI Taxonomy" id="409998"/>
    <lineage>
        <taxon>Bacteria</taxon>
        <taxon>Pseudomonadati</taxon>
        <taxon>Spirochaetota</taxon>
        <taxon>Spirochaetia</taxon>
        <taxon>Leptospirales</taxon>
        <taxon>Leptospiraceae</taxon>
        <taxon>Leptospira</taxon>
    </lineage>
</organism>
<dbReference type="EMBL" id="JBHILJ010000010">
    <property type="protein sequence ID" value="MFB5738120.1"/>
    <property type="molecule type" value="Genomic_DNA"/>
</dbReference>
<keyword evidence="1" id="KW-0812">Transmembrane</keyword>
<evidence type="ECO:0000313" key="3">
    <source>
        <dbReference type="Proteomes" id="UP001580391"/>
    </source>
</evidence>
<sequence length="115" mass="12593">MKRNSLRIRNATIVGFVLAGLEGALISLADPSASGWILVQSVLFWFSCGFIVSLVDLGLPKWINSIILTEILTLPWLISLVVIPQQYSHLVPLLVVNTLFGAIIGVLNRILKTPD</sequence>
<proteinExistence type="predicted"/>
<dbReference type="RefSeq" id="WP_167884014.1">
    <property type="nucleotide sequence ID" value="NZ_JBHILI010000011.1"/>
</dbReference>
<dbReference type="Proteomes" id="UP001580391">
    <property type="component" value="Unassembled WGS sequence"/>
</dbReference>
<protein>
    <submittedName>
        <fullName evidence="2">Uncharacterized protein</fullName>
    </submittedName>
</protein>
<gene>
    <name evidence="2" type="ORF">ACE5IX_16490</name>
</gene>
<feature type="transmembrane region" description="Helical" evidence="1">
    <location>
        <begin position="89"/>
        <end position="111"/>
    </location>
</feature>